<sequence length="85" mass="9836">MVSVMMMFANMPKIDGECDDDACQHLRGIFLFMNFSNHWIQIQLSVIVVPIYKRLHSLEIRESHVIVTGVSHISLGIYSDQRQML</sequence>
<protein>
    <submittedName>
        <fullName evidence="1">Uncharacterized protein</fullName>
    </submittedName>
</protein>
<keyword evidence="2" id="KW-1185">Reference proteome</keyword>
<comment type="caution">
    <text evidence="1">The sequence shown here is derived from an EMBL/GenBank/DDBJ whole genome shotgun (WGS) entry which is preliminary data.</text>
</comment>
<reference evidence="2" key="1">
    <citation type="journal article" date="2022" name="Mol. Ecol. Resour.">
        <title>The genomes of chicory, endive, great burdock and yacon provide insights into Asteraceae palaeo-polyploidization history and plant inulin production.</title>
        <authorList>
            <person name="Fan W."/>
            <person name="Wang S."/>
            <person name="Wang H."/>
            <person name="Wang A."/>
            <person name="Jiang F."/>
            <person name="Liu H."/>
            <person name="Zhao H."/>
            <person name="Xu D."/>
            <person name="Zhang Y."/>
        </authorList>
    </citation>
    <scope>NUCLEOTIDE SEQUENCE [LARGE SCALE GENOMIC DNA]</scope>
    <source>
        <strain evidence="2">cv. Punajuju</strain>
    </source>
</reference>
<organism evidence="1 2">
    <name type="scientific">Cichorium intybus</name>
    <name type="common">Chicory</name>
    <dbReference type="NCBI Taxonomy" id="13427"/>
    <lineage>
        <taxon>Eukaryota</taxon>
        <taxon>Viridiplantae</taxon>
        <taxon>Streptophyta</taxon>
        <taxon>Embryophyta</taxon>
        <taxon>Tracheophyta</taxon>
        <taxon>Spermatophyta</taxon>
        <taxon>Magnoliopsida</taxon>
        <taxon>eudicotyledons</taxon>
        <taxon>Gunneridae</taxon>
        <taxon>Pentapetalae</taxon>
        <taxon>asterids</taxon>
        <taxon>campanulids</taxon>
        <taxon>Asterales</taxon>
        <taxon>Asteraceae</taxon>
        <taxon>Cichorioideae</taxon>
        <taxon>Cichorieae</taxon>
        <taxon>Cichoriinae</taxon>
        <taxon>Cichorium</taxon>
    </lineage>
</organism>
<dbReference type="EMBL" id="CM042017">
    <property type="protein sequence ID" value="KAI3690230.1"/>
    <property type="molecule type" value="Genomic_DNA"/>
</dbReference>
<proteinExistence type="predicted"/>
<gene>
    <name evidence="1" type="ORF">L2E82_48207</name>
</gene>
<dbReference type="Proteomes" id="UP001055811">
    <property type="component" value="Linkage Group LG09"/>
</dbReference>
<reference evidence="1 2" key="2">
    <citation type="journal article" date="2022" name="Mol. Ecol. Resour.">
        <title>The genomes of chicory, endive, great burdock and yacon provide insights into Asteraceae paleo-polyploidization history and plant inulin production.</title>
        <authorList>
            <person name="Fan W."/>
            <person name="Wang S."/>
            <person name="Wang H."/>
            <person name="Wang A."/>
            <person name="Jiang F."/>
            <person name="Liu H."/>
            <person name="Zhao H."/>
            <person name="Xu D."/>
            <person name="Zhang Y."/>
        </authorList>
    </citation>
    <scope>NUCLEOTIDE SEQUENCE [LARGE SCALE GENOMIC DNA]</scope>
    <source>
        <strain evidence="2">cv. Punajuju</strain>
        <tissue evidence="1">Leaves</tissue>
    </source>
</reference>
<name>A0ACB8YXN5_CICIN</name>
<accession>A0ACB8YXN5</accession>
<evidence type="ECO:0000313" key="2">
    <source>
        <dbReference type="Proteomes" id="UP001055811"/>
    </source>
</evidence>
<evidence type="ECO:0000313" key="1">
    <source>
        <dbReference type="EMBL" id="KAI3690230.1"/>
    </source>
</evidence>